<dbReference type="Proteomes" id="UP000887565">
    <property type="component" value="Unplaced"/>
</dbReference>
<feature type="signal peptide" evidence="1">
    <location>
        <begin position="1"/>
        <end position="26"/>
    </location>
</feature>
<reference evidence="3" key="1">
    <citation type="submission" date="2022-11" db="UniProtKB">
        <authorList>
            <consortium name="WormBaseParasite"/>
        </authorList>
    </citation>
    <scope>IDENTIFICATION</scope>
</reference>
<feature type="chain" id="PRO_5036696935" evidence="1">
    <location>
        <begin position="27"/>
        <end position="115"/>
    </location>
</feature>
<evidence type="ECO:0000313" key="2">
    <source>
        <dbReference type="Proteomes" id="UP000887565"/>
    </source>
</evidence>
<proteinExistence type="predicted"/>
<name>A0A915JDA0_ROMCU</name>
<dbReference type="PANTHER" id="PTHR46780">
    <property type="entry name" value="PROTEIN EVA-1"/>
    <property type="match status" value="1"/>
</dbReference>
<evidence type="ECO:0000256" key="1">
    <source>
        <dbReference type="SAM" id="SignalP"/>
    </source>
</evidence>
<evidence type="ECO:0000313" key="3">
    <source>
        <dbReference type="WBParaSite" id="nRc.2.0.1.t23780-RA"/>
    </source>
</evidence>
<accession>A0A915JDA0</accession>
<sequence length="115" mass="13456">MFERRNIVLFLVLIIATCAFSNVIRAQKLINDFVFRDEHDPNIMTNSHTRKSIFHTTAYACEGQTMNITCPDGYRINIIRANYGRFSLNICNEKEMEWADVQCSNNKSTEVMRER</sequence>
<dbReference type="Gene3D" id="2.60.120.740">
    <property type="match status" value="1"/>
</dbReference>
<dbReference type="AlphaFoldDB" id="A0A915JDA0"/>
<keyword evidence="2" id="KW-1185">Reference proteome</keyword>
<keyword evidence="1" id="KW-0732">Signal</keyword>
<dbReference type="InterPro" id="IPR043159">
    <property type="entry name" value="Lectin_gal-bd_sf"/>
</dbReference>
<protein>
    <submittedName>
        <fullName evidence="3">Sushi domain-containing protein</fullName>
    </submittedName>
</protein>
<dbReference type="WBParaSite" id="nRc.2.0.1.t23780-RA">
    <property type="protein sequence ID" value="nRc.2.0.1.t23780-RA"/>
    <property type="gene ID" value="nRc.2.0.1.g23780"/>
</dbReference>
<organism evidence="2 3">
    <name type="scientific">Romanomermis culicivorax</name>
    <name type="common">Nematode worm</name>
    <dbReference type="NCBI Taxonomy" id="13658"/>
    <lineage>
        <taxon>Eukaryota</taxon>
        <taxon>Metazoa</taxon>
        <taxon>Ecdysozoa</taxon>
        <taxon>Nematoda</taxon>
        <taxon>Enoplea</taxon>
        <taxon>Dorylaimia</taxon>
        <taxon>Mermithida</taxon>
        <taxon>Mermithoidea</taxon>
        <taxon>Mermithidae</taxon>
        <taxon>Romanomermis</taxon>
    </lineage>
</organism>